<comment type="similarity">
    <text evidence="1">Belongs to the sigma-70 factor family. ECF subfamily.</text>
</comment>
<keyword evidence="2" id="KW-0805">Transcription regulation</keyword>
<keyword evidence="3" id="KW-0731">Sigma factor</keyword>
<sequence length="182" mass="20260">MGRMDDQTDAPADTLDRLMAAARDGDGAAYRQFLAEATGRIRAMLVRKTAGDSELEDVLQECLIALHEKRHTLDPGRPVGPWMYAIANYKLIDFWRKRGRSPIVLDDEADMDVAAESFAHVDVAALLGELSDDQAQAIRMTHIEGMTNREAAERIGIGTSAMKLRVHRGMLRLKDIADEQKL</sequence>
<gene>
    <name evidence="7" type="ORF">D6201_04755</name>
</gene>
<comment type="caution">
    <text evidence="7">The sequence shown here is derived from an EMBL/GenBank/DDBJ whole genome shotgun (WGS) entry which is preliminary data.</text>
</comment>
<evidence type="ECO:0000256" key="1">
    <source>
        <dbReference type="ARBA" id="ARBA00010641"/>
    </source>
</evidence>
<dbReference type="InterPro" id="IPR039425">
    <property type="entry name" value="RNA_pol_sigma-70-like"/>
</dbReference>
<evidence type="ECO:0000256" key="4">
    <source>
        <dbReference type="ARBA" id="ARBA00023163"/>
    </source>
</evidence>
<feature type="domain" description="RNA polymerase sigma factor 70 region 4 type 2" evidence="6">
    <location>
        <begin position="122"/>
        <end position="173"/>
    </location>
</feature>
<dbReference type="InterPro" id="IPR013324">
    <property type="entry name" value="RNA_pol_sigma_r3/r4-like"/>
</dbReference>
<evidence type="ECO:0000259" key="6">
    <source>
        <dbReference type="Pfam" id="PF08281"/>
    </source>
</evidence>
<dbReference type="Pfam" id="PF04542">
    <property type="entry name" value="Sigma70_r2"/>
    <property type="match status" value="1"/>
</dbReference>
<dbReference type="GO" id="GO:0006352">
    <property type="term" value="P:DNA-templated transcription initiation"/>
    <property type="evidence" value="ECO:0007669"/>
    <property type="project" value="InterPro"/>
</dbReference>
<dbReference type="InterPro" id="IPR013249">
    <property type="entry name" value="RNA_pol_sigma70_r4_t2"/>
</dbReference>
<feature type="domain" description="RNA polymerase sigma-70 region 2" evidence="5">
    <location>
        <begin position="40"/>
        <end position="100"/>
    </location>
</feature>
<dbReference type="Gene3D" id="1.10.10.10">
    <property type="entry name" value="Winged helix-like DNA-binding domain superfamily/Winged helix DNA-binding domain"/>
    <property type="match status" value="1"/>
</dbReference>
<dbReference type="AlphaFoldDB" id="A0A419RSK2"/>
<dbReference type="SUPFAM" id="SSF88659">
    <property type="entry name" value="Sigma3 and sigma4 domains of RNA polymerase sigma factors"/>
    <property type="match status" value="1"/>
</dbReference>
<protein>
    <submittedName>
        <fullName evidence="7">Sigma-70 family RNA polymerase sigma factor</fullName>
    </submittedName>
</protein>
<dbReference type="GO" id="GO:0003677">
    <property type="term" value="F:DNA binding"/>
    <property type="evidence" value="ECO:0007669"/>
    <property type="project" value="InterPro"/>
</dbReference>
<dbReference type="InterPro" id="IPR007627">
    <property type="entry name" value="RNA_pol_sigma70_r2"/>
</dbReference>
<keyword evidence="8" id="KW-1185">Reference proteome</keyword>
<dbReference type="Gene3D" id="1.10.1740.10">
    <property type="match status" value="1"/>
</dbReference>
<dbReference type="InterPro" id="IPR014284">
    <property type="entry name" value="RNA_pol_sigma-70_dom"/>
</dbReference>
<dbReference type="InterPro" id="IPR036388">
    <property type="entry name" value="WH-like_DNA-bd_sf"/>
</dbReference>
<dbReference type="NCBIfam" id="TIGR02937">
    <property type="entry name" value="sigma70-ECF"/>
    <property type="match status" value="1"/>
</dbReference>
<dbReference type="SUPFAM" id="SSF88946">
    <property type="entry name" value="Sigma2 domain of RNA polymerase sigma factors"/>
    <property type="match status" value="1"/>
</dbReference>
<evidence type="ECO:0000259" key="5">
    <source>
        <dbReference type="Pfam" id="PF04542"/>
    </source>
</evidence>
<keyword evidence="4" id="KW-0804">Transcription</keyword>
<dbReference type="EMBL" id="RAHX01000001">
    <property type="protein sequence ID" value="RJY08760.1"/>
    <property type="molecule type" value="Genomic_DNA"/>
</dbReference>
<dbReference type="Pfam" id="PF08281">
    <property type="entry name" value="Sigma70_r4_2"/>
    <property type="match status" value="1"/>
</dbReference>
<evidence type="ECO:0000256" key="2">
    <source>
        <dbReference type="ARBA" id="ARBA00023015"/>
    </source>
</evidence>
<proteinExistence type="inferred from homology"/>
<dbReference type="CDD" id="cd06171">
    <property type="entry name" value="Sigma70_r4"/>
    <property type="match status" value="1"/>
</dbReference>
<name>A0A419RSK2_9SPHN</name>
<dbReference type="Proteomes" id="UP000285232">
    <property type="component" value="Unassembled WGS sequence"/>
</dbReference>
<evidence type="ECO:0000313" key="8">
    <source>
        <dbReference type="Proteomes" id="UP000285232"/>
    </source>
</evidence>
<evidence type="ECO:0000256" key="3">
    <source>
        <dbReference type="ARBA" id="ARBA00023082"/>
    </source>
</evidence>
<organism evidence="7 8">
    <name type="scientific">Aurantiacibacter aquimixticola</name>
    <dbReference type="NCBI Taxonomy" id="1958945"/>
    <lineage>
        <taxon>Bacteria</taxon>
        <taxon>Pseudomonadati</taxon>
        <taxon>Pseudomonadota</taxon>
        <taxon>Alphaproteobacteria</taxon>
        <taxon>Sphingomonadales</taxon>
        <taxon>Erythrobacteraceae</taxon>
        <taxon>Aurantiacibacter</taxon>
    </lineage>
</organism>
<evidence type="ECO:0000313" key="7">
    <source>
        <dbReference type="EMBL" id="RJY08760.1"/>
    </source>
</evidence>
<dbReference type="GO" id="GO:0016987">
    <property type="term" value="F:sigma factor activity"/>
    <property type="evidence" value="ECO:0007669"/>
    <property type="project" value="UniProtKB-KW"/>
</dbReference>
<reference evidence="7 8" key="1">
    <citation type="journal article" date="2017" name="Int. J. Syst. Evol. Microbiol.">
        <title>Erythrobacter aquimixticola sp. nov., isolated from the junction between the ocean and a freshwater spring.</title>
        <authorList>
            <person name="Park S."/>
            <person name="Jung Y.T."/>
            <person name="Choi S.J."/>
            <person name="Yoon J.H."/>
        </authorList>
    </citation>
    <scope>NUCLEOTIDE SEQUENCE [LARGE SCALE GENOMIC DNA]</scope>
    <source>
        <strain evidence="7 8">JSSK-14</strain>
    </source>
</reference>
<dbReference type="InterPro" id="IPR013325">
    <property type="entry name" value="RNA_pol_sigma_r2"/>
</dbReference>
<accession>A0A419RSK2</accession>
<dbReference type="PANTHER" id="PTHR43133:SF62">
    <property type="entry name" value="RNA POLYMERASE SIGMA FACTOR SIGZ"/>
    <property type="match status" value="1"/>
</dbReference>
<dbReference type="PANTHER" id="PTHR43133">
    <property type="entry name" value="RNA POLYMERASE ECF-TYPE SIGMA FACTO"/>
    <property type="match status" value="1"/>
</dbReference>
<dbReference type="OrthoDB" id="7041663at2"/>